<dbReference type="Pfam" id="PF01527">
    <property type="entry name" value="HTH_Tnp_1"/>
    <property type="match status" value="1"/>
</dbReference>
<dbReference type="GO" id="GO:0006313">
    <property type="term" value="P:DNA transposition"/>
    <property type="evidence" value="ECO:0007669"/>
    <property type="project" value="InterPro"/>
</dbReference>
<comment type="caution">
    <text evidence="1">The sequence shown here is derived from an EMBL/GenBank/DDBJ whole genome shotgun (WGS) entry which is preliminary data.</text>
</comment>
<sequence length="133" mass="14411">MAQRRKRYDKRLKVAAARVVPSGEMRAVDLAKELGAKDSALRRWAQEYGEMGDAAFPGNGSPKVSKDCEIVRPRKKAGELERKNGLLKKFRAFLGQGHARGAGPSRRIGANSAPSCGPALTLSARGAFGRRFS</sequence>
<organism evidence="1 2">
    <name type="scientific">Slackia isoflavoniconvertens</name>
    <dbReference type="NCBI Taxonomy" id="572010"/>
    <lineage>
        <taxon>Bacteria</taxon>
        <taxon>Bacillati</taxon>
        <taxon>Actinomycetota</taxon>
        <taxon>Coriobacteriia</taxon>
        <taxon>Eggerthellales</taxon>
        <taxon>Eggerthellaceae</taxon>
        <taxon>Slackia</taxon>
    </lineage>
</organism>
<accession>A0A369L519</accession>
<dbReference type="InterPro" id="IPR002514">
    <property type="entry name" value="Transposase_8"/>
</dbReference>
<proteinExistence type="predicted"/>
<dbReference type="Proteomes" id="UP000253975">
    <property type="component" value="Unassembled WGS sequence"/>
</dbReference>
<evidence type="ECO:0000313" key="1">
    <source>
        <dbReference type="EMBL" id="RDB54981.1"/>
    </source>
</evidence>
<evidence type="ECO:0008006" key="3">
    <source>
        <dbReference type="Google" id="ProtNLM"/>
    </source>
</evidence>
<dbReference type="SUPFAM" id="SSF46689">
    <property type="entry name" value="Homeodomain-like"/>
    <property type="match status" value="1"/>
</dbReference>
<dbReference type="GO" id="GO:0003677">
    <property type="term" value="F:DNA binding"/>
    <property type="evidence" value="ECO:0007669"/>
    <property type="project" value="InterPro"/>
</dbReference>
<reference evidence="1 2" key="1">
    <citation type="journal article" date="2018" name="Elife">
        <title>Discovery and characterization of a prevalent human gut bacterial enzyme sufficient for the inactivation of a family of plant toxins.</title>
        <authorList>
            <person name="Koppel N."/>
            <person name="Bisanz J.E."/>
            <person name="Pandelia M.E."/>
            <person name="Turnbaugh P.J."/>
            <person name="Balskus E.P."/>
        </authorList>
    </citation>
    <scope>NUCLEOTIDE SEQUENCE [LARGE SCALE GENOMIC DNA]</scope>
    <source>
        <strain evidence="1 2">OB21 GAM31</strain>
    </source>
</reference>
<dbReference type="RefSeq" id="WP_114616362.1">
    <property type="nucleotide sequence ID" value="NZ_PPTO01000023.1"/>
</dbReference>
<dbReference type="EMBL" id="PPTO01000023">
    <property type="protein sequence ID" value="RDB54981.1"/>
    <property type="molecule type" value="Genomic_DNA"/>
</dbReference>
<evidence type="ECO:0000313" key="2">
    <source>
        <dbReference type="Proteomes" id="UP000253975"/>
    </source>
</evidence>
<name>A0A369L519_9ACTN</name>
<gene>
    <name evidence="1" type="ORF">C1881_09925</name>
</gene>
<protein>
    <recommendedName>
        <fullName evidence="3">Transposase</fullName>
    </recommendedName>
</protein>
<dbReference type="AlphaFoldDB" id="A0A369L519"/>
<dbReference type="InterPro" id="IPR009057">
    <property type="entry name" value="Homeodomain-like_sf"/>
</dbReference>
<dbReference type="GO" id="GO:0004803">
    <property type="term" value="F:transposase activity"/>
    <property type="evidence" value="ECO:0007669"/>
    <property type="project" value="InterPro"/>
</dbReference>